<evidence type="ECO:0000256" key="10">
    <source>
        <dbReference type="ARBA" id="ARBA00023136"/>
    </source>
</evidence>
<name>A0A8S3ZQE6_9EUPU</name>
<keyword evidence="7 14" id="KW-1133">Transmembrane helix</keyword>
<evidence type="ECO:0000313" key="16">
    <source>
        <dbReference type="EMBL" id="CAG5129995.1"/>
    </source>
</evidence>
<feature type="domain" description="Ion transport" evidence="15">
    <location>
        <begin position="76"/>
        <end position="156"/>
    </location>
</feature>
<dbReference type="SUPFAM" id="SSF81324">
    <property type="entry name" value="Voltage-gated potassium channels"/>
    <property type="match status" value="1"/>
</dbReference>
<dbReference type="AlphaFoldDB" id="A0A8S3ZQE6"/>
<feature type="transmembrane region" description="Helical" evidence="14">
    <location>
        <begin position="12"/>
        <end position="31"/>
    </location>
</feature>
<proteinExistence type="predicted"/>
<keyword evidence="9" id="KW-0406">Ion transport</keyword>
<evidence type="ECO:0000256" key="9">
    <source>
        <dbReference type="ARBA" id="ARBA00023065"/>
    </source>
</evidence>
<keyword evidence="11" id="KW-0407">Ion channel</keyword>
<keyword evidence="4" id="KW-1003">Cell membrane</keyword>
<keyword evidence="17" id="KW-1185">Reference proteome</keyword>
<keyword evidence="6" id="KW-0851">Voltage-gated channel</keyword>
<protein>
    <recommendedName>
        <fullName evidence="2">Voltage-gated hydrogen channel 1</fullName>
    </recommendedName>
    <alternativeName>
        <fullName evidence="12">Hydrogen voltage-gated channel 1</fullName>
    </alternativeName>
</protein>
<dbReference type="PANTHER" id="PTHR46480:SF1">
    <property type="entry name" value="VOLTAGE-GATED HYDROGEN CHANNEL 1"/>
    <property type="match status" value="1"/>
</dbReference>
<comment type="subcellular location">
    <subcellularLocation>
        <location evidence="1">Cell membrane</location>
        <topology evidence="1">Multi-pass membrane protein</topology>
    </subcellularLocation>
</comment>
<dbReference type="Proteomes" id="UP000678393">
    <property type="component" value="Unassembled WGS sequence"/>
</dbReference>
<feature type="compositionally biased region" description="Polar residues" evidence="13">
    <location>
        <begin position="329"/>
        <end position="342"/>
    </location>
</feature>
<evidence type="ECO:0000313" key="17">
    <source>
        <dbReference type="Proteomes" id="UP000678393"/>
    </source>
</evidence>
<evidence type="ECO:0000256" key="3">
    <source>
        <dbReference type="ARBA" id="ARBA00022448"/>
    </source>
</evidence>
<dbReference type="OrthoDB" id="427456at2759"/>
<evidence type="ECO:0000256" key="6">
    <source>
        <dbReference type="ARBA" id="ARBA00022882"/>
    </source>
</evidence>
<accession>A0A8S3ZQE6</accession>
<evidence type="ECO:0000256" key="2">
    <source>
        <dbReference type="ARBA" id="ARBA00015897"/>
    </source>
</evidence>
<evidence type="ECO:0000256" key="8">
    <source>
        <dbReference type="ARBA" id="ARBA00023054"/>
    </source>
</evidence>
<evidence type="ECO:0000256" key="1">
    <source>
        <dbReference type="ARBA" id="ARBA00004651"/>
    </source>
</evidence>
<reference evidence="16" key="1">
    <citation type="submission" date="2021-04" db="EMBL/GenBank/DDBJ databases">
        <authorList>
            <consortium name="Molecular Ecology Group"/>
        </authorList>
    </citation>
    <scope>NUCLEOTIDE SEQUENCE</scope>
</reference>
<evidence type="ECO:0000256" key="14">
    <source>
        <dbReference type="SAM" id="Phobius"/>
    </source>
</evidence>
<evidence type="ECO:0000259" key="15">
    <source>
        <dbReference type="Pfam" id="PF00520"/>
    </source>
</evidence>
<evidence type="ECO:0000256" key="13">
    <source>
        <dbReference type="SAM" id="MobiDB-lite"/>
    </source>
</evidence>
<sequence length="539" mass="60619">MKMSCDCDCLHNNIVVESLVVVLTLVSGLAITGENLIVFNLITVPQHTRSVTNITGTNNTAEGREVEIITENNQARSILNKVFHYVSLGIAGLFFIEIVLKVCSLQKRFIINPWQIFDTLVVIASLTLELTFHFVYLGHRGLYSLTYVVLFRLWRIPMLCNTMEASEYDLELYRNGRIKAEDRCRMLETTLTQRNETIRKLEKMLRDLTGAKQLDLTKSEGTAKNNGHLPHKTYTTEDELHVQMPSLESKDRQAYSVVTRGSHRYTFPGDFETEFMSTYDIESSSGLDNPDSIEMKTALLYKQISKKSQILPKDKGDDANNSSNSESSAITSPHNVDNKSTTEVVTNSVLSAENISTCLARRSRVFLRSRKRRSSASEILDYINLSSPSLDSMFGDSTQNPTSVPNSDIEKDNLKSGLVKDKLITKDVHESVCTDTESKANNKAGTGDTSAISPQEHKTRQIKRRTRRFASCPEYVFTQRMNITNDESMLIGDGHPADQHFGYNNLAFNGDDNLYFPVISEYGGSTTYRNEDGIPMTSL</sequence>
<evidence type="ECO:0000256" key="11">
    <source>
        <dbReference type="ARBA" id="ARBA00023303"/>
    </source>
</evidence>
<evidence type="ECO:0000256" key="7">
    <source>
        <dbReference type="ARBA" id="ARBA00022989"/>
    </source>
</evidence>
<keyword evidence="5 14" id="KW-0812">Transmembrane</keyword>
<gene>
    <name evidence="16" type="ORF">CUNI_LOCUS15553</name>
</gene>
<evidence type="ECO:0000256" key="12">
    <source>
        <dbReference type="ARBA" id="ARBA00031989"/>
    </source>
</evidence>
<dbReference type="InterPro" id="IPR027359">
    <property type="entry name" value="Volt_channel_dom_sf"/>
</dbReference>
<feature type="region of interest" description="Disordered" evidence="13">
    <location>
        <begin position="432"/>
        <end position="464"/>
    </location>
</feature>
<evidence type="ECO:0000256" key="5">
    <source>
        <dbReference type="ARBA" id="ARBA00022692"/>
    </source>
</evidence>
<comment type="caution">
    <text evidence="16">The sequence shown here is derived from an EMBL/GenBank/DDBJ whole genome shotgun (WGS) entry which is preliminary data.</text>
</comment>
<dbReference type="GO" id="GO:0030171">
    <property type="term" value="F:voltage-gated proton channel activity"/>
    <property type="evidence" value="ECO:0007669"/>
    <property type="project" value="InterPro"/>
</dbReference>
<dbReference type="InterPro" id="IPR005821">
    <property type="entry name" value="Ion_trans_dom"/>
</dbReference>
<dbReference type="GO" id="GO:0005886">
    <property type="term" value="C:plasma membrane"/>
    <property type="evidence" value="ECO:0007669"/>
    <property type="project" value="UniProtKB-SubCell"/>
</dbReference>
<keyword evidence="8" id="KW-0175">Coiled coil</keyword>
<dbReference type="PANTHER" id="PTHR46480">
    <property type="entry name" value="F20B24.22"/>
    <property type="match status" value="1"/>
</dbReference>
<keyword evidence="10 14" id="KW-0472">Membrane</keyword>
<feature type="transmembrane region" description="Helical" evidence="14">
    <location>
        <begin position="82"/>
        <end position="104"/>
    </location>
</feature>
<feature type="region of interest" description="Disordered" evidence="13">
    <location>
        <begin position="310"/>
        <end position="342"/>
    </location>
</feature>
<dbReference type="EMBL" id="CAJHNH020003785">
    <property type="protein sequence ID" value="CAG5129995.1"/>
    <property type="molecule type" value="Genomic_DNA"/>
</dbReference>
<dbReference type="Gene3D" id="1.20.120.350">
    <property type="entry name" value="Voltage-gated potassium channels. Chain C"/>
    <property type="match status" value="1"/>
</dbReference>
<organism evidence="16 17">
    <name type="scientific">Candidula unifasciata</name>
    <dbReference type="NCBI Taxonomy" id="100452"/>
    <lineage>
        <taxon>Eukaryota</taxon>
        <taxon>Metazoa</taxon>
        <taxon>Spiralia</taxon>
        <taxon>Lophotrochozoa</taxon>
        <taxon>Mollusca</taxon>
        <taxon>Gastropoda</taxon>
        <taxon>Heterobranchia</taxon>
        <taxon>Euthyneura</taxon>
        <taxon>Panpulmonata</taxon>
        <taxon>Eupulmonata</taxon>
        <taxon>Stylommatophora</taxon>
        <taxon>Helicina</taxon>
        <taxon>Helicoidea</taxon>
        <taxon>Geomitridae</taxon>
        <taxon>Candidula</taxon>
    </lineage>
</organism>
<feature type="compositionally biased region" description="Polar residues" evidence="13">
    <location>
        <begin position="441"/>
        <end position="453"/>
    </location>
</feature>
<dbReference type="Pfam" id="PF00520">
    <property type="entry name" value="Ion_trans"/>
    <property type="match status" value="1"/>
</dbReference>
<dbReference type="InterPro" id="IPR031846">
    <property type="entry name" value="Hvcn1"/>
</dbReference>
<keyword evidence="3" id="KW-0813">Transport</keyword>
<evidence type="ECO:0000256" key="4">
    <source>
        <dbReference type="ARBA" id="ARBA00022475"/>
    </source>
</evidence>
<dbReference type="GO" id="GO:0034702">
    <property type="term" value="C:monoatomic ion channel complex"/>
    <property type="evidence" value="ECO:0007669"/>
    <property type="project" value="UniProtKB-KW"/>
</dbReference>